<accession>A0A6I3KSC3</accession>
<evidence type="ECO:0008006" key="3">
    <source>
        <dbReference type="Google" id="ProtNLM"/>
    </source>
</evidence>
<organism evidence="1 2">
    <name type="scientific">Nocardia aurantiaca</name>
    <dbReference type="NCBI Taxonomy" id="2675850"/>
    <lineage>
        <taxon>Bacteria</taxon>
        <taxon>Bacillati</taxon>
        <taxon>Actinomycetota</taxon>
        <taxon>Actinomycetes</taxon>
        <taxon>Mycobacteriales</taxon>
        <taxon>Nocardiaceae</taxon>
        <taxon>Nocardia</taxon>
    </lineage>
</organism>
<protein>
    <recommendedName>
        <fullName evidence="3">YbjN domain-containing protein</fullName>
    </recommendedName>
</protein>
<dbReference type="RefSeq" id="WP_154786939.1">
    <property type="nucleotide sequence ID" value="NZ_WMBB01000003.1"/>
</dbReference>
<evidence type="ECO:0000313" key="1">
    <source>
        <dbReference type="EMBL" id="MTE12407.1"/>
    </source>
</evidence>
<dbReference type="Proteomes" id="UP000432464">
    <property type="component" value="Unassembled WGS sequence"/>
</dbReference>
<dbReference type="AlphaFoldDB" id="A0A6I3KSC3"/>
<name>A0A6I3KSC3_9NOCA</name>
<reference evidence="1 2" key="1">
    <citation type="submission" date="2019-11" db="EMBL/GenBank/DDBJ databases">
        <title>Nocardia sp. nov. CT2-14 isolated from soil.</title>
        <authorList>
            <person name="Kanchanasin P."/>
            <person name="Tanasupawat S."/>
            <person name="Yuki M."/>
            <person name="Kudo T."/>
        </authorList>
    </citation>
    <scope>NUCLEOTIDE SEQUENCE [LARGE SCALE GENOMIC DNA]</scope>
    <source>
        <strain evidence="1 2">CT2-14</strain>
    </source>
</reference>
<gene>
    <name evidence="1" type="ORF">GLP40_06370</name>
</gene>
<evidence type="ECO:0000313" key="2">
    <source>
        <dbReference type="Proteomes" id="UP000432464"/>
    </source>
</evidence>
<proteinExistence type="predicted"/>
<dbReference type="EMBL" id="WMBB01000003">
    <property type="protein sequence ID" value="MTE12407.1"/>
    <property type="molecule type" value="Genomic_DNA"/>
</dbReference>
<sequence length="135" mass="14643">MTDQVTPAEALQDRARAVLLRYGVEVREEDGGLGFEYEGALCSLRGVNLSPGLDVLALMCILAWDRPVKPQLHKRVAERNAALQFGTLTVVSREKLADVILRYTFPAAGLEDEALATILLLTLSGAGRARQGLLP</sequence>
<keyword evidence="2" id="KW-1185">Reference proteome</keyword>
<comment type="caution">
    <text evidence="1">The sequence shown here is derived from an EMBL/GenBank/DDBJ whole genome shotgun (WGS) entry which is preliminary data.</text>
</comment>